<dbReference type="PROSITE" id="PS51737">
    <property type="entry name" value="RECOMBINASE_DNA_BIND"/>
    <property type="match status" value="1"/>
</dbReference>
<dbReference type="InterPro" id="IPR050639">
    <property type="entry name" value="SSR_resolvase"/>
</dbReference>
<keyword evidence="3" id="KW-0233">DNA recombination</keyword>
<evidence type="ECO:0000313" key="10">
    <source>
        <dbReference type="Proteomes" id="UP000503088"/>
    </source>
</evidence>
<evidence type="ECO:0000256" key="6">
    <source>
        <dbReference type="SAM" id="Coils"/>
    </source>
</evidence>
<evidence type="ECO:0000256" key="3">
    <source>
        <dbReference type="ARBA" id="ARBA00023172"/>
    </source>
</evidence>
<dbReference type="PROSITE" id="PS51736">
    <property type="entry name" value="RECOMBINASES_3"/>
    <property type="match status" value="1"/>
</dbReference>
<dbReference type="RefSeq" id="WP_173223794.1">
    <property type="nucleotide sequence ID" value="NZ_CP048104.1"/>
</dbReference>
<evidence type="ECO:0000256" key="5">
    <source>
        <dbReference type="PROSITE-ProRule" id="PRU10137"/>
    </source>
</evidence>
<dbReference type="InterPro" id="IPR025827">
    <property type="entry name" value="Zn_ribbon_recom_dom"/>
</dbReference>
<evidence type="ECO:0000259" key="7">
    <source>
        <dbReference type="PROSITE" id="PS51736"/>
    </source>
</evidence>
<dbReference type="InterPro" id="IPR006118">
    <property type="entry name" value="Recombinase_CS"/>
</dbReference>
<gene>
    <name evidence="9" type="ORF">GXN76_12910</name>
</gene>
<dbReference type="PROSITE" id="PS00397">
    <property type="entry name" value="RECOMBINASES_1"/>
    <property type="match status" value="1"/>
</dbReference>
<keyword evidence="10" id="KW-1185">Reference proteome</keyword>
<protein>
    <submittedName>
        <fullName evidence="9">Recombinase family protein</fullName>
    </submittedName>
</protein>
<dbReference type="AlphaFoldDB" id="A0A7D3XJN8"/>
<dbReference type="KEGG" id="kpul:GXN76_12910"/>
<keyword evidence="1" id="KW-0229">DNA integration</keyword>
<dbReference type="Pfam" id="PF07508">
    <property type="entry name" value="Recombinase"/>
    <property type="match status" value="1"/>
</dbReference>
<evidence type="ECO:0000256" key="4">
    <source>
        <dbReference type="PIRSR" id="PIRSR606118-50"/>
    </source>
</evidence>
<dbReference type="EMBL" id="CP048104">
    <property type="protein sequence ID" value="QKG85284.1"/>
    <property type="molecule type" value="Genomic_DNA"/>
</dbReference>
<dbReference type="SMART" id="SM00857">
    <property type="entry name" value="Resolvase"/>
    <property type="match status" value="1"/>
</dbReference>
<keyword evidence="6" id="KW-0175">Coiled coil</keyword>
<evidence type="ECO:0000259" key="8">
    <source>
        <dbReference type="PROSITE" id="PS51737"/>
    </source>
</evidence>
<dbReference type="Pfam" id="PF13408">
    <property type="entry name" value="Zn_ribbon_recom"/>
    <property type="match status" value="1"/>
</dbReference>
<dbReference type="SUPFAM" id="SSF53041">
    <property type="entry name" value="Resolvase-like"/>
    <property type="match status" value="1"/>
</dbReference>
<dbReference type="InterPro" id="IPR036162">
    <property type="entry name" value="Resolvase-like_N_sf"/>
</dbReference>
<feature type="domain" description="Resolvase/invertase-type recombinase catalytic" evidence="7">
    <location>
        <begin position="4"/>
        <end position="152"/>
    </location>
</feature>
<accession>A0A7D3XJN8</accession>
<name>A0A7D3XJN8_9BACL</name>
<keyword evidence="2" id="KW-0238">DNA-binding</keyword>
<dbReference type="PANTHER" id="PTHR30461:SF23">
    <property type="entry name" value="DNA RECOMBINASE-RELATED"/>
    <property type="match status" value="1"/>
</dbReference>
<evidence type="ECO:0000256" key="1">
    <source>
        <dbReference type="ARBA" id="ARBA00022908"/>
    </source>
</evidence>
<feature type="domain" description="Recombinase" evidence="8">
    <location>
        <begin position="160"/>
        <end position="294"/>
    </location>
</feature>
<sequence length="510" mass="59449">MMVYCAIYARVSTDKQGDSVEHQVSLLSEFAKGRGWEVREDSIYEDEGLSATSKALWERPSMYRLLKDAERGHFQVVLFKGISRLARDEEEAIGTANRLKSKGLRMISLEENYDSQTTPDMIFTLHASMAKYEAEKLSVRVRLGNIEKAKRGRWTSGTCPIGYRIREGRLERDPEYAPVVRRIFDMYLEGKGIHTIIKTLNREEIPTPRGVPWGHSTISRMLKNEAYTGTLLYNKTGERVIREYDDETGRVKKKRTAVPKKKTEWVVVENAHEEIVSKEEFNKVQGIIRHRAVKRSPNKQYPLSGLAKCAMCGGTLVACKKKNNYGKLYYYYRCFTYHSQGKAVCEGVSIVMHKLNTIVQYKLQQQLSAIRNDFDFWQQYKENDLLTVTIEKQIKEMEGKIRRKQKDIADLFNQRRFFDEDTYRKILEDKKNGIMQLRERRGNLEDTWVQTSTGGAKLQKIHDTMDQFFLIKEIRSEQTRDLFERFLDSVIVDKDSIEINYSVGFRPLNI</sequence>
<dbReference type="InterPro" id="IPR011109">
    <property type="entry name" value="DNA_bind_recombinase_dom"/>
</dbReference>
<dbReference type="Proteomes" id="UP000503088">
    <property type="component" value="Chromosome"/>
</dbReference>
<reference evidence="9 10" key="1">
    <citation type="submission" date="2020-01" db="EMBL/GenBank/DDBJ databases">
        <authorList>
            <person name="Gulvik C.A."/>
            <person name="Batra D.G."/>
        </authorList>
    </citation>
    <scope>NUCLEOTIDE SEQUENCE [LARGE SCALE GENOMIC DNA]</scope>
    <source>
        <strain evidence="9 10">W9323</strain>
    </source>
</reference>
<dbReference type="InterPro" id="IPR038109">
    <property type="entry name" value="DNA_bind_recomb_sf"/>
</dbReference>
<evidence type="ECO:0000313" key="9">
    <source>
        <dbReference type="EMBL" id="QKG85284.1"/>
    </source>
</evidence>
<dbReference type="InterPro" id="IPR006119">
    <property type="entry name" value="Resolv_N"/>
</dbReference>
<evidence type="ECO:0000256" key="2">
    <source>
        <dbReference type="ARBA" id="ARBA00023125"/>
    </source>
</evidence>
<dbReference type="Gene3D" id="3.90.1750.20">
    <property type="entry name" value="Putative Large Serine Recombinase, Chain B, Domain 2"/>
    <property type="match status" value="1"/>
</dbReference>
<feature type="active site" description="O-(5'-phospho-DNA)-serine intermediate" evidence="4 5">
    <location>
        <position position="12"/>
    </location>
</feature>
<dbReference type="GO" id="GO:0015074">
    <property type="term" value="P:DNA integration"/>
    <property type="evidence" value="ECO:0007669"/>
    <property type="project" value="UniProtKB-KW"/>
</dbReference>
<dbReference type="GO" id="GO:0000150">
    <property type="term" value="F:DNA strand exchange activity"/>
    <property type="evidence" value="ECO:0007669"/>
    <property type="project" value="InterPro"/>
</dbReference>
<dbReference type="GO" id="GO:0003677">
    <property type="term" value="F:DNA binding"/>
    <property type="evidence" value="ECO:0007669"/>
    <property type="project" value="UniProtKB-KW"/>
</dbReference>
<dbReference type="CDD" id="cd00338">
    <property type="entry name" value="Ser_Recombinase"/>
    <property type="match status" value="1"/>
</dbReference>
<proteinExistence type="predicted"/>
<dbReference type="Pfam" id="PF00239">
    <property type="entry name" value="Resolvase"/>
    <property type="match status" value="1"/>
</dbReference>
<dbReference type="PANTHER" id="PTHR30461">
    <property type="entry name" value="DNA-INVERTASE FROM LAMBDOID PROPHAGE"/>
    <property type="match status" value="1"/>
</dbReference>
<feature type="coiled-coil region" evidence="6">
    <location>
        <begin position="394"/>
        <end position="447"/>
    </location>
</feature>
<dbReference type="Gene3D" id="3.40.50.1390">
    <property type="entry name" value="Resolvase, N-terminal catalytic domain"/>
    <property type="match status" value="1"/>
</dbReference>
<organism evidence="9 10">
    <name type="scientific">Kroppenstedtia pulmonis</name>
    <dbReference type="NCBI Taxonomy" id="1380685"/>
    <lineage>
        <taxon>Bacteria</taxon>
        <taxon>Bacillati</taxon>
        <taxon>Bacillota</taxon>
        <taxon>Bacilli</taxon>
        <taxon>Bacillales</taxon>
        <taxon>Thermoactinomycetaceae</taxon>
        <taxon>Kroppenstedtia</taxon>
    </lineage>
</organism>